<proteinExistence type="predicted"/>
<dbReference type="AlphaFoldDB" id="M1MIY9"/>
<evidence type="ECO:0000259" key="4">
    <source>
        <dbReference type="Pfam" id="PF10145"/>
    </source>
</evidence>
<dbReference type="KEGG" id="csr:Cspa_c10250"/>
<dbReference type="PATRIC" id="fig|931276.5.peg.981"/>
<keyword evidence="3" id="KW-0812">Transmembrane</keyword>
<sequence length="1069" mass="116705">MADDIQGMTVKVGITDDVFTQGIGKINKAMSLLQSEFKASAEGLKGFGDSSEQLSNKSEYLNKAIELQQQKVKALQEAYSKSKAETGEFSNSTMAAGTKVNNAVAQLAKLQNELKQVEGELEKGGKKVEEEGNVWDKFSNKLKAATDGMGEYIKRGIGMAIGGDIWDKAKEGFSSVIGFGGDVQKALNGVTAATGLTGEGISNMKQIMTDIYNDNFGENFNDIAESITAVGQQTGATGEDLKSLTEKALLMRDTFGMEVNESIRSVTILMKQFGITGDEAFNLIAQGKQKGLDFSDEMLDSVNEYSVQFKKLGLDAQDMFNIFSSGAESGSFNLDKVGDSVKEFSIRAVDGSKTTQDGFTQLGFNADELAAKFAQGGDVAKDSFKQVVSALANMDDPLKQSQVGIELFGTQFEDLGINAIASLGNLNGGISKTKDVLTSMNNVKYNDLGSAFEGIKRNIQTALLLPMSNEVLPSLSNFSNWFTSNLPAIQEKFSGITQVLMDVGNKIAEVVKPVFEGLFNFISEHGDSTTNIILGIGAAFLTFSSIAGIINGITNAMELWNKALAIQEGIKKVIQVVKEWEIVTKLQTAAQAALNIIMDANPISIIILAIAALVAGIVLAYNKCEWFRNGVNAIGEWLKTFFTVTLPNAFKVVVNFFQNNWKEILLFIVNPFAGAFALLYKNNETFRQKVNEFITAVKTAFTNGWNAIVNFFTTTIPTWINNIVQWFTELPNKIAYALGSLVGLLATWGVSVWNYFSTNVPIWINNVTTFFSQLPGNIWKFLTDIVTKLGQWGMSVLTYITTNVPIWINNVVTFFSQLPGQIWTWLVNVVTNLGTWGSNVVSWISTNVSAWITSIISYFTQLPGQIWTWLVNVVTNIKTWGSNMLTEAKIGMSTVFDGIINTFTSLPDKMLEIGKNIVTGITKGIKDEWDNLTGWMGSLCDSFTAGVKAKFDQHSPSKVFAEIGKFNVQGLGVGWENEMPNLNAKVSKTLDSNIKIANLSSLDGLKNVNSAYSNTNNSASTIDKILDKMDYLADKISNMEISMDSNKVGKIITPVISSNLALNNGRKGW</sequence>
<evidence type="ECO:0000313" key="5">
    <source>
        <dbReference type="EMBL" id="AGF54801.1"/>
    </source>
</evidence>
<keyword evidence="6" id="KW-1185">Reference proteome</keyword>
<feature type="transmembrane region" description="Helical" evidence="3">
    <location>
        <begin position="734"/>
        <end position="756"/>
    </location>
</feature>
<name>M1MIY9_9CLOT</name>
<evidence type="ECO:0000256" key="1">
    <source>
        <dbReference type="ARBA" id="ARBA00022612"/>
    </source>
</evidence>
<dbReference type="HOGENOM" id="CLU_287821_0_0_9"/>
<feature type="transmembrane region" description="Helical" evidence="3">
    <location>
        <begin position="603"/>
        <end position="621"/>
    </location>
</feature>
<reference evidence="5 6" key="1">
    <citation type="submission" date="2013-02" db="EMBL/GenBank/DDBJ databases">
        <title>Genome sequence of Clostridium saccharoperbutylacetonicum N1-4(HMT).</title>
        <authorList>
            <person name="Poehlein A."/>
            <person name="Daniel R."/>
        </authorList>
    </citation>
    <scope>NUCLEOTIDE SEQUENCE [LARGE SCALE GENOMIC DNA]</scope>
    <source>
        <strain evidence="6">N1-4(HMT)</strain>
    </source>
</reference>
<evidence type="ECO:0000256" key="2">
    <source>
        <dbReference type="SAM" id="Coils"/>
    </source>
</evidence>
<evidence type="ECO:0000313" key="6">
    <source>
        <dbReference type="Proteomes" id="UP000011728"/>
    </source>
</evidence>
<dbReference type="eggNOG" id="COG5280">
    <property type="taxonomic scope" value="Bacteria"/>
</dbReference>
<dbReference type="OrthoDB" id="1677957at2"/>
<dbReference type="PANTHER" id="PTHR37813">
    <property type="entry name" value="FELS-2 PROPHAGE PROTEIN"/>
    <property type="match status" value="1"/>
</dbReference>
<gene>
    <name evidence="5" type="ORF">Cspa_c10250</name>
</gene>
<keyword evidence="2" id="KW-0175">Coiled coil</keyword>
<protein>
    <submittedName>
        <fullName evidence="5">Phage tail tape measure protein</fullName>
    </submittedName>
</protein>
<dbReference type="eggNOG" id="COG5412">
    <property type="taxonomic scope" value="Bacteria"/>
</dbReference>
<feature type="domain" description="Phage tail tape measure protein" evidence="4">
    <location>
        <begin position="215"/>
        <end position="409"/>
    </location>
</feature>
<dbReference type="InterPro" id="IPR010090">
    <property type="entry name" value="Phage_tape_meas"/>
</dbReference>
<accession>M1MIY9</accession>
<keyword evidence="3" id="KW-1133">Transmembrane helix</keyword>
<feature type="coiled-coil region" evidence="2">
    <location>
        <begin position="57"/>
        <end position="127"/>
    </location>
</feature>
<organism evidence="5 6">
    <name type="scientific">Clostridium saccharoperbutylacetonicum N1-4(HMT)</name>
    <dbReference type="NCBI Taxonomy" id="931276"/>
    <lineage>
        <taxon>Bacteria</taxon>
        <taxon>Bacillati</taxon>
        <taxon>Bacillota</taxon>
        <taxon>Clostridia</taxon>
        <taxon>Eubacteriales</taxon>
        <taxon>Clostridiaceae</taxon>
        <taxon>Clostridium</taxon>
    </lineage>
</organism>
<keyword evidence="3" id="KW-0472">Membrane</keyword>
<dbReference type="Pfam" id="PF10145">
    <property type="entry name" value="PhageMin_Tail"/>
    <property type="match status" value="1"/>
</dbReference>
<keyword evidence="1" id="KW-1188">Viral release from host cell</keyword>
<feature type="transmembrane region" description="Helical" evidence="3">
    <location>
        <begin position="532"/>
        <end position="553"/>
    </location>
</feature>
<dbReference type="EMBL" id="CP004121">
    <property type="protein sequence ID" value="AGF54801.1"/>
    <property type="molecule type" value="Genomic_DNA"/>
</dbReference>
<feature type="transmembrane region" description="Helical" evidence="3">
    <location>
        <begin position="664"/>
        <end position="680"/>
    </location>
</feature>
<evidence type="ECO:0000256" key="3">
    <source>
        <dbReference type="SAM" id="Phobius"/>
    </source>
</evidence>
<dbReference type="Proteomes" id="UP000011728">
    <property type="component" value="Chromosome"/>
</dbReference>
<dbReference type="RefSeq" id="WP_015391126.1">
    <property type="nucleotide sequence ID" value="NC_020291.1"/>
</dbReference>
<dbReference type="PANTHER" id="PTHR37813:SF1">
    <property type="entry name" value="FELS-2 PROPHAGE PROTEIN"/>
    <property type="match status" value="1"/>
</dbReference>